<sequence>MPTAPTPQPATPTLPTQPVISHPAPSASPSNPTHQSLTTNLPAVTKPRPWAHHSAVDLWEAAPDTAADTATTPSQATAHPHTSPATDYHHQAAHAANQPSAASAPTKSPAKASSAAKRLPQTNDRSNWPAVVIGSLLLSFTGIWRNRRIHQ</sequence>
<evidence type="ECO:0000313" key="3">
    <source>
        <dbReference type="Proteomes" id="UP000297348"/>
    </source>
</evidence>
<name>A0A4Z0JA75_9LACO</name>
<keyword evidence="3" id="KW-1185">Reference proteome</keyword>
<dbReference type="EMBL" id="RKLX01000004">
    <property type="protein sequence ID" value="TGD19602.1"/>
    <property type="molecule type" value="Genomic_DNA"/>
</dbReference>
<reference evidence="2 3" key="1">
    <citation type="submission" date="2018-10" db="EMBL/GenBank/DDBJ databases">
        <title>Lactobacillus sp. R7 and Lactobacillus sp. R19 isolated from fermented mustard green product of Taiwan.</title>
        <authorList>
            <person name="Lin S.-T."/>
        </authorList>
    </citation>
    <scope>NUCLEOTIDE SEQUENCE [LARGE SCALE GENOMIC DNA]</scope>
    <source>
        <strain evidence="2 3">BCRC 81129</strain>
    </source>
</reference>
<dbReference type="AlphaFoldDB" id="A0A4Z0JA75"/>
<accession>A0A4Z0JA75</accession>
<proteinExistence type="predicted"/>
<evidence type="ECO:0000313" key="2">
    <source>
        <dbReference type="EMBL" id="TGD19602.1"/>
    </source>
</evidence>
<feature type="compositionally biased region" description="Pro residues" evidence="1">
    <location>
        <begin position="1"/>
        <end position="12"/>
    </location>
</feature>
<feature type="compositionally biased region" description="Low complexity" evidence="1">
    <location>
        <begin position="61"/>
        <end position="78"/>
    </location>
</feature>
<gene>
    <name evidence="2" type="ORF">EGT51_03605</name>
</gene>
<protein>
    <submittedName>
        <fullName evidence="2">LPXTG cell wall anchor domain-containing protein</fullName>
    </submittedName>
</protein>
<evidence type="ECO:0000256" key="1">
    <source>
        <dbReference type="SAM" id="MobiDB-lite"/>
    </source>
</evidence>
<feature type="compositionally biased region" description="Low complexity" evidence="1">
    <location>
        <begin position="93"/>
        <end position="117"/>
    </location>
</feature>
<dbReference type="Proteomes" id="UP000297348">
    <property type="component" value="Unassembled WGS sequence"/>
</dbReference>
<feature type="region of interest" description="Disordered" evidence="1">
    <location>
        <begin position="1"/>
        <end position="122"/>
    </location>
</feature>
<comment type="caution">
    <text evidence="2">The sequence shown here is derived from an EMBL/GenBank/DDBJ whole genome shotgun (WGS) entry which is preliminary data.</text>
</comment>
<dbReference type="NCBIfam" id="TIGR01167">
    <property type="entry name" value="LPXTG_anchor"/>
    <property type="match status" value="1"/>
</dbReference>
<feature type="compositionally biased region" description="Polar residues" evidence="1">
    <location>
        <begin position="33"/>
        <end position="42"/>
    </location>
</feature>
<feature type="compositionally biased region" description="Low complexity" evidence="1">
    <location>
        <begin position="13"/>
        <end position="32"/>
    </location>
</feature>
<organism evidence="2 3">
    <name type="scientific">Levilactobacillus suantsaiihabitans</name>
    <dbReference type="NCBI Taxonomy" id="2487722"/>
    <lineage>
        <taxon>Bacteria</taxon>
        <taxon>Bacillati</taxon>
        <taxon>Bacillota</taxon>
        <taxon>Bacilli</taxon>
        <taxon>Lactobacillales</taxon>
        <taxon>Lactobacillaceae</taxon>
        <taxon>Levilactobacillus</taxon>
    </lineage>
</organism>